<comment type="similarity">
    <text evidence="1">Belongs to the Mediator complex subunit 18 family.</text>
</comment>
<evidence type="ECO:0000256" key="1">
    <source>
        <dbReference type="RuleBase" id="RU364150"/>
    </source>
</evidence>
<evidence type="ECO:0000313" key="2">
    <source>
        <dbReference type="EMBL" id="OAQ96977.1"/>
    </source>
</evidence>
<comment type="subunit">
    <text evidence="1">Component of the Mediator complex.</text>
</comment>
<keyword evidence="1" id="KW-0010">Activator</keyword>
<dbReference type="GO" id="GO:0006357">
    <property type="term" value="P:regulation of transcription by RNA polymerase II"/>
    <property type="evidence" value="ECO:0007669"/>
    <property type="project" value="InterPro"/>
</dbReference>
<protein>
    <recommendedName>
        <fullName evidence="1">Mediator of RNA polymerase II transcription subunit 18</fullName>
    </recommendedName>
    <alternativeName>
        <fullName evidence="1">Mediator complex subunit 18</fullName>
    </alternativeName>
</protein>
<dbReference type="OMA" id="MHEIFLT"/>
<keyword evidence="1" id="KW-0805">Transcription regulation</keyword>
<keyword evidence="3" id="KW-1185">Reference proteome</keyword>
<name>A0A179I2U6_CORDF</name>
<sequence>MYEVFMTSIVEDADFTSACSVLEGLCSMKPWESVVRVLYYQGPPRPAGLSNQTSIEKPIRKNVAPLWRELHQNLSRQSFIIQARYEILKDRDFGADAKPTELDATPGIMRWTDFPDPPHGKPLLTQRKLVELWEQRALPSVLRDNQHHPRGAVADAPSRFKAEMVEEIYRFFRDEIEFSLTKQFFFHPIQEYTPLETRQGAALSPAAQLPAWDSLTPMDMQGRWIMQVKTHVLQDNKPDEIRKAQDKLMALRTELEGVFDFRAIDRKVYDTRIALRQQGVQELPQKVMIGKS</sequence>
<dbReference type="Pfam" id="PF09637">
    <property type="entry name" value="Med18"/>
    <property type="match status" value="1"/>
</dbReference>
<keyword evidence="1" id="KW-0804">Transcription</keyword>
<proteinExistence type="inferred from homology"/>
<dbReference type="Proteomes" id="UP000243081">
    <property type="component" value="Unassembled WGS sequence"/>
</dbReference>
<organism evidence="2 3">
    <name type="scientific">Cordyceps confragosa</name>
    <name type="common">Lecanicillium lecanii</name>
    <dbReference type="NCBI Taxonomy" id="2714763"/>
    <lineage>
        <taxon>Eukaryota</taxon>
        <taxon>Fungi</taxon>
        <taxon>Dikarya</taxon>
        <taxon>Ascomycota</taxon>
        <taxon>Pezizomycotina</taxon>
        <taxon>Sordariomycetes</taxon>
        <taxon>Hypocreomycetidae</taxon>
        <taxon>Hypocreales</taxon>
        <taxon>Cordycipitaceae</taxon>
        <taxon>Akanthomyces</taxon>
    </lineage>
</organism>
<gene>
    <name evidence="1" type="primary">MED18</name>
    <name evidence="2" type="ORF">LLEC1_02224</name>
</gene>
<dbReference type="AlphaFoldDB" id="A0A179I2U6"/>
<accession>A0A179I2U6</accession>
<dbReference type="OrthoDB" id="5348092at2759"/>
<dbReference type="EMBL" id="LUKN01003759">
    <property type="protein sequence ID" value="OAQ96977.1"/>
    <property type="molecule type" value="Genomic_DNA"/>
</dbReference>
<evidence type="ECO:0000313" key="3">
    <source>
        <dbReference type="Proteomes" id="UP000243081"/>
    </source>
</evidence>
<comment type="function">
    <text evidence="1">Component of the Mediator complex, a coactivator involved in the regulated transcription of nearly all RNA polymerase II-dependent genes. Mediator functions as a bridge to convey information from gene-specific regulatory proteins to the basal RNA polymerase II transcription machinery. Mediator is recruited to promoters by direct interactions with regulatory proteins and serves as a scaffold for the assembly of a functional preinitiation complex with RNA polymerase II and the general transcription factors.</text>
</comment>
<comment type="subcellular location">
    <subcellularLocation>
        <location evidence="1">Nucleus</location>
    </subcellularLocation>
</comment>
<dbReference type="Gene3D" id="2.40.320.10">
    <property type="entry name" value="Hypothetical Protein Pfu-838710-001"/>
    <property type="match status" value="1"/>
</dbReference>
<keyword evidence="1" id="KW-0539">Nucleus</keyword>
<dbReference type="GO" id="GO:0003712">
    <property type="term" value="F:transcription coregulator activity"/>
    <property type="evidence" value="ECO:0007669"/>
    <property type="project" value="InterPro"/>
</dbReference>
<reference evidence="2 3" key="1">
    <citation type="submission" date="2016-03" db="EMBL/GenBank/DDBJ databases">
        <title>Fine-scale spatial genetic structure of a fungal parasite of coffee scale insects.</title>
        <authorList>
            <person name="Jackson D."/>
            <person name="Zemenick K.A."/>
            <person name="Malloure B."/>
            <person name="Quandt C.A."/>
            <person name="James T.Y."/>
        </authorList>
    </citation>
    <scope>NUCLEOTIDE SEQUENCE [LARGE SCALE GENOMIC DNA]</scope>
    <source>
        <strain evidence="2 3">UM487</strain>
    </source>
</reference>
<comment type="caution">
    <text evidence="2">The sequence shown here is derived from an EMBL/GenBank/DDBJ whole genome shotgun (WGS) entry which is preliminary data.</text>
</comment>
<dbReference type="InterPro" id="IPR019095">
    <property type="entry name" value="Mediator_Med18"/>
</dbReference>
<dbReference type="GO" id="GO:0016592">
    <property type="term" value="C:mediator complex"/>
    <property type="evidence" value="ECO:0007669"/>
    <property type="project" value="InterPro"/>
</dbReference>